<accession>A0A150K8M4</accession>
<dbReference type="PATRIC" id="fig|1398.26.peg.886"/>
<evidence type="ECO:0000313" key="2">
    <source>
        <dbReference type="Proteomes" id="UP000075288"/>
    </source>
</evidence>
<sequence>MKHRKKQQIWLFLIPLDTGPDPDHSVCGSACCIVERIYRGRTIDPRFSIFYPAHLRRLISSFFPALFILP</sequence>
<dbReference type="Proteomes" id="UP000075288">
    <property type="component" value="Unassembled WGS sequence"/>
</dbReference>
<name>A0A150K8M4_HEYCO</name>
<gene>
    <name evidence="1" type="ORF">B4098_0963</name>
</gene>
<dbReference type="EMBL" id="LQYG01000013">
    <property type="protein sequence ID" value="KYC65746.1"/>
    <property type="molecule type" value="Genomic_DNA"/>
</dbReference>
<protein>
    <submittedName>
        <fullName evidence="1">Uncharacterized protein</fullName>
    </submittedName>
</protein>
<comment type="caution">
    <text evidence="1">The sequence shown here is derived from an EMBL/GenBank/DDBJ whole genome shotgun (WGS) entry which is preliminary data.</text>
</comment>
<dbReference type="AlphaFoldDB" id="A0A150K8M4"/>
<proteinExistence type="predicted"/>
<organism evidence="1 2">
    <name type="scientific">Heyndrickxia coagulans</name>
    <name type="common">Weizmannia coagulans</name>
    <dbReference type="NCBI Taxonomy" id="1398"/>
    <lineage>
        <taxon>Bacteria</taxon>
        <taxon>Bacillati</taxon>
        <taxon>Bacillota</taxon>
        <taxon>Bacilli</taxon>
        <taxon>Bacillales</taxon>
        <taxon>Bacillaceae</taxon>
        <taxon>Heyndrickxia</taxon>
    </lineage>
</organism>
<reference evidence="1 2" key="1">
    <citation type="submission" date="2016-01" db="EMBL/GenBank/DDBJ databases">
        <title>Genome Sequences of Twelve Sporeforming Bacillus Species Isolated from Foods.</title>
        <authorList>
            <person name="Berendsen E.M."/>
            <person name="Wells-Bennik M.H."/>
            <person name="Krawcyk A.O."/>
            <person name="De Jong A."/>
            <person name="Holsappel S."/>
            <person name="Eijlander R.T."/>
            <person name="Kuipers O.P."/>
        </authorList>
    </citation>
    <scope>NUCLEOTIDE SEQUENCE [LARGE SCALE GENOMIC DNA]</scope>
    <source>
        <strain evidence="1 2">B4098</strain>
    </source>
</reference>
<evidence type="ECO:0000313" key="1">
    <source>
        <dbReference type="EMBL" id="KYC65746.1"/>
    </source>
</evidence>